<organism evidence="2 3">
    <name type="scientific">Coilia grayii</name>
    <name type="common">Gray's grenadier anchovy</name>
    <dbReference type="NCBI Taxonomy" id="363190"/>
    <lineage>
        <taxon>Eukaryota</taxon>
        <taxon>Metazoa</taxon>
        <taxon>Chordata</taxon>
        <taxon>Craniata</taxon>
        <taxon>Vertebrata</taxon>
        <taxon>Euteleostomi</taxon>
        <taxon>Actinopterygii</taxon>
        <taxon>Neopterygii</taxon>
        <taxon>Teleostei</taxon>
        <taxon>Clupei</taxon>
        <taxon>Clupeiformes</taxon>
        <taxon>Clupeoidei</taxon>
        <taxon>Engraulidae</taxon>
        <taxon>Coilinae</taxon>
        <taxon>Coilia</taxon>
    </lineage>
</organism>
<evidence type="ECO:0000313" key="2">
    <source>
        <dbReference type="EMBL" id="KAL2092245.1"/>
    </source>
</evidence>
<accession>A0ABD1JZE1</accession>
<feature type="coiled-coil region" evidence="1">
    <location>
        <begin position="169"/>
        <end position="228"/>
    </location>
</feature>
<evidence type="ECO:0000313" key="3">
    <source>
        <dbReference type="Proteomes" id="UP001591681"/>
    </source>
</evidence>
<sequence length="231" mass="26211">MANVFVLGLGFTANVPEEFLRHLGRKMRVNTVTTIQACDFILAFCPIVSRVGTDIEAAIKKIPDVGKPVILVVLHHTFDKEYVVPDTRRFVRRADITTVDCLFSETEGLLACLCQDMFDFEACDVILAFCPVTSRVGTDIEAALRDIPVPTEHRPAPKAELELKIQQGDEQIREEITDLQKEVQQRELKIQQANEQLREELSALQKEVQQSQLKIQQANERLRKEISALQK</sequence>
<dbReference type="AlphaFoldDB" id="A0ABD1JZE1"/>
<dbReference type="Proteomes" id="UP001591681">
    <property type="component" value="Unassembled WGS sequence"/>
</dbReference>
<evidence type="ECO:0000256" key="1">
    <source>
        <dbReference type="SAM" id="Coils"/>
    </source>
</evidence>
<proteinExistence type="predicted"/>
<keyword evidence="1" id="KW-0175">Coiled coil</keyword>
<dbReference type="PANTHER" id="PTHR34488:SF1">
    <property type="entry name" value="SI:CH211-245H14.1-RELATED"/>
    <property type="match status" value="1"/>
</dbReference>
<protein>
    <submittedName>
        <fullName evidence="2">Uncharacterized protein</fullName>
    </submittedName>
</protein>
<dbReference type="PANTHER" id="PTHR34488">
    <property type="entry name" value="SI:CH211-245H14.1-RELATED"/>
    <property type="match status" value="1"/>
</dbReference>
<gene>
    <name evidence="2" type="ORF">ACEWY4_012043</name>
</gene>
<name>A0ABD1JZE1_9TELE</name>
<dbReference type="EMBL" id="JBHFQA010000010">
    <property type="protein sequence ID" value="KAL2092245.1"/>
    <property type="molecule type" value="Genomic_DNA"/>
</dbReference>
<keyword evidence="3" id="KW-1185">Reference proteome</keyword>
<reference evidence="2 3" key="1">
    <citation type="submission" date="2024-09" db="EMBL/GenBank/DDBJ databases">
        <title>A chromosome-level genome assembly of Gray's grenadier anchovy, Coilia grayii.</title>
        <authorList>
            <person name="Fu Z."/>
        </authorList>
    </citation>
    <scope>NUCLEOTIDE SEQUENCE [LARGE SCALE GENOMIC DNA]</scope>
    <source>
        <strain evidence="2">G4</strain>
        <tissue evidence="2">Muscle</tissue>
    </source>
</reference>
<comment type="caution">
    <text evidence="2">The sequence shown here is derived from an EMBL/GenBank/DDBJ whole genome shotgun (WGS) entry which is preliminary data.</text>
</comment>